<dbReference type="GO" id="GO:0070034">
    <property type="term" value="F:telomerase RNA binding"/>
    <property type="evidence" value="ECO:0007669"/>
    <property type="project" value="TreeGrafter"/>
</dbReference>
<dbReference type="InterPro" id="IPR018834">
    <property type="entry name" value="DNA/RNA-bd_Est1-type"/>
</dbReference>
<keyword evidence="3" id="KW-1185">Reference proteome</keyword>
<proteinExistence type="predicted"/>
<dbReference type="EMBL" id="CAJVPY010059946">
    <property type="protein sequence ID" value="CAG8820892.1"/>
    <property type="molecule type" value="Genomic_DNA"/>
</dbReference>
<evidence type="ECO:0000313" key="3">
    <source>
        <dbReference type="Proteomes" id="UP000789405"/>
    </source>
</evidence>
<dbReference type="Gene3D" id="1.25.40.10">
    <property type="entry name" value="Tetratricopeptide repeat domain"/>
    <property type="match status" value="1"/>
</dbReference>
<dbReference type="Pfam" id="PF10373">
    <property type="entry name" value="EST1_DNA_bind"/>
    <property type="match status" value="1"/>
</dbReference>
<feature type="non-terminal residue" evidence="2">
    <location>
        <position position="1"/>
    </location>
</feature>
<feature type="domain" description="DNA/RNA-binding" evidence="1">
    <location>
        <begin position="30"/>
        <end position="195"/>
    </location>
</feature>
<dbReference type="OrthoDB" id="2017974at2759"/>
<gene>
    <name evidence="2" type="ORF">DERYTH_LOCUS27030</name>
</gene>
<reference evidence="2" key="1">
    <citation type="submission" date="2021-06" db="EMBL/GenBank/DDBJ databases">
        <authorList>
            <person name="Kallberg Y."/>
            <person name="Tangrot J."/>
            <person name="Rosling A."/>
        </authorList>
    </citation>
    <scope>NUCLEOTIDE SEQUENCE</scope>
    <source>
        <strain evidence="2">MA453B</strain>
    </source>
</reference>
<dbReference type="PANTHER" id="PTHR15696:SF0">
    <property type="entry name" value="TELOMERASE-BINDING PROTEIN EST1A"/>
    <property type="match status" value="1"/>
</dbReference>
<feature type="non-terminal residue" evidence="2">
    <location>
        <position position="199"/>
    </location>
</feature>
<dbReference type="GO" id="GO:0005697">
    <property type="term" value="C:telomerase holoenzyme complex"/>
    <property type="evidence" value="ECO:0007669"/>
    <property type="project" value="TreeGrafter"/>
</dbReference>
<dbReference type="SUPFAM" id="SSF48452">
    <property type="entry name" value="TPR-like"/>
    <property type="match status" value="1"/>
</dbReference>
<dbReference type="GO" id="GO:0000184">
    <property type="term" value="P:nuclear-transcribed mRNA catabolic process, nonsense-mediated decay"/>
    <property type="evidence" value="ECO:0007669"/>
    <property type="project" value="TreeGrafter"/>
</dbReference>
<evidence type="ECO:0000259" key="1">
    <source>
        <dbReference type="Pfam" id="PF10373"/>
    </source>
</evidence>
<sequence length="199" mass="23449">ESFFGVMDNEFDLNASEDKEMNKDFWAKNASRWYRLGIQLNSNNGKFYHHLGILTGYNEFKSLYYFCRSLSVNTPFLAARESLIALFESNRKRFSNLTTNKHKQKGRRGYLYRENSQPKSVDVLTKLPIECLFSRLHGMLFTKIGLENFENILKIFLEKLNKWENPCSIDDSNETRWLETYLKMAVINLSSLYNYGSKE</sequence>
<dbReference type="InterPro" id="IPR045153">
    <property type="entry name" value="Est1/Ebs1-like"/>
</dbReference>
<name>A0A9N9PIX2_9GLOM</name>
<dbReference type="PANTHER" id="PTHR15696">
    <property type="entry name" value="SMG-7 SUPPRESSOR WITH MORPHOLOGICAL EFFECT ON GENITALIA PROTEIN 7"/>
    <property type="match status" value="1"/>
</dbReference>
<protein>
    <submittedName>
        <fullName evidence="2">2353_t:CDS:1</fullName>
    </submittedName>
</protein>
<evidence type="ECO:0000313" key="2">
    <source>
        <dbReference type="EMBL" id="CAG8820892.1"/>
    </source>
</evidence>
<dbReference type="InterPro" id="IPR011990">
    <property type="entry name" value="TPR-like_helical_dom_sf"/>
</dbReference>
<dbReference type="AlphaFoldDB" id="A0A9N9PIX2"/>
<dbReference type="GO" id="GO:0042162">
    <property type="term" value="F:telomeric DNA binding"/>
    <property type="evidence" value="ECO:0007669"/>
    <property type="project" value="TreeGrafter"/>
</dbReference>
<dbReference type="Proteomes" id="UP000789405">
    <property type="component" value="Unassembled WGS sequence"/>
</dbReference>
<organism evidence="2 3">
    <name type="scientific">Dentiscutata erythropus</name>
    <dbReference type="NCBI Taxonomy" id="1348616"/>
    <lineage>
        <taxon>Eukaryota</taxon>
        <taxon>Fungi</taxon>
        <taxon>Fungi incertae sedis</taxon>
        <taxon>Mucoromycota</taxon>
        <taxon>Glomeromycotina</taxon>
        <taxon>Glomeromycetes</taxon>
        <taxon>Diversisporales</taxon>
        <taxon>Gigasporaceae</taxon>
        <taxon>Dentiscutata</taxon>
    </lineage>
</organism>
<accession>A0A9N9PIX2</accession>
<comment type="caution">
    <text evidence="2">The sequence shown here is derived from an EMBL/GenBank/DDBJ whole genome shotgun (WGS) entry which is preliminary data.</text>
</comment>